<dbReference type="EMBL" id="CP030926">
    <property type="protein sequence ID" value="AXN37652.1"/>
    <property type="molecule type" value="Genomic_DNA"/>
</dbReference>
<accession>A0ABM6XH21</accession>
<proteinExistence type="predicted"/>
<dbReference type="CDD" id="cd00761">
    <property type="entry name" value="Glyco_tranf_GTA_type"/>
    <property type="match status" value="1"/>
</dbReference>
<dbReference type="InterPro" id="IPR029044">
    <property type="entry name" value="Nucleotide-diphossugar_trans"/>
</dbReference>
<dbReference type="Proteomes" id="UP000260457">
    <property type="component" value="Chromosome"/>
</dbReference>
<gene>
    <name evidence="2" type="ORF">DTO10_03985</name>
</gene>
<dbReference type="InterPro" id="IPR050834">
    <property type="entry name" value="Glycosyltransf_2"/>
</dbReference>
<sequence>MGDSVQFTVVIPLYNKEKHIIRAIKSVLQQTHNDFEIIVVNDGSIDSSVEQVKKIGDSKIKLIQQKNAGVSAARNNGINNANFNYIAFLDADDTWEPDFLETINKLINSYPMAGAYATSYRFVKENGKVVPARDSIFFNGKTGGIVDYFKESLKTPLISASSVVIPKSVFENLGGFPIGITRGEDLDMWCRIALNYEVVFSNSICANYFQNAENRACNTEREHTKSLMSYAEKILIREKEKSSSLPDFFEEYMIKIIIHNATYLSSINRHKEARKLLYKYRYTKYNKKNLIKSYVLNYKLMYSIKKTLKNKLK</sequence>
<dbReference type="PANTHER" id="PTHR43685:SF2">
    <property type="entry name" value="GLYCOSYLTRANSFERASE 2-LIKE DOMAIN-CONTAINING PROTEIN"/>
    <property type="match status" value="1"/>
</dbReference>
<dbReference type="SUPFAM" id="SSF53448">
    <property type="entry name" value="Nucleotide-diphospho-sugar transferases"/>
    <property type="match status" value="1"/>
</dbReference>
<reference evidence="2 3" key="1">
    <citation type="submission" date="2018-07" db="EMBL/GenBank/DDBJ databases">
        <title>The molecular basis for the intramolecular migration of carboxyl group in the catabolism of para-hydroxybenzoate via gentisate.</title>
        <authorList>
            <person name="Zhao H."/>
            <person name="Xu Y."/>
            <person name="Lin S."/>
            <person name="Spain J.C."/>
            <person name="Zhou N.-Y."/>
        </authorList>
    </citation>
    <scope>NUCLEOTIDE SEQUENCE [LARGE SCALE GENOMIC DNA]</scope>
    <source>
        <strain evidence="2 3">PHB-7a</strain>
    </source>
</reference>
<dbReference type="Pfam" id="PF00535">
    <property type="entry name" value="Glycos_transf_2"/>
    <property type="match status" value="1"/>
</dbReference>
<feature type="domain" description="Glycosyltransferase 2-like" evidence="1">
    <location>
        <begin position="8"/>
        <end position="173"/>
    </location>
</feature>
<dbReference type="PANTHER" id="PTHR43685">
    <property type="entry name" value="GLYCOSYLTRANSFERASE"/>
    <property type="match status" value="1"/>
</dbReference>
<organism evidence="2 3">
    <name type="scientific">Peribacillus butanolivorans</name>
    <dbReference type="NCBI Taxonomy" id="421767"/>
    <lineage>
        <taxon>Bacteria</taxon>
        <taxon>Bacillati</taxon>
        <taxon>Bacillota</taxon>
        <taxon>Bacilli</taxon>
        <taxon>Bacillales</taxon>
        <taxon>Bacillaceae</taxon>
        <taxon>Peribacillus</taxon>
    </lineage>
</organism>
<name>A0ABM6XH21_9BACI</name>
<evidence type="ECO:0000313" key="3">
    <source>
        <dbReference type="Proteomes" id="UP000260457"/>
    </source>
</evidence>
<dbReference type="Gene3D" id="3.90.550.10">
    <property type="entry name" value="Spore Coat Polysaccharide Biosynthesis Protein SpsA, Chain A"/>
    <property type="match status" value="1"/>
</dbReference>
<evidence type="ECO:0000313" key="2">
    <source>
        <dbReference type="EMBL" id="AXN37652.1"/>
    </source>
</evidence>
<dbReference type="InterPro" id="IPR001173">
    <property type="entry name" value="Glyco_trans_2-like"/>
</dbReference>
<protein>
    <submittedName>
        <fullName evidence="2">Glycosyltransferase family 2 protein</fullName>
    </submittedName>
</protein>
<evidence type="ECO:0000259" key="1">
    <source>
        <dbReference type="Pfam" id="PF00535"/>
    </source>
</evidence>
<keyword evidence="3" id="KW-1185">Reference proteome</keyword>